<accession>A0ABQ9GW33</accession>
<dbReference type="PANTHER" id="PTHR11934:SF0">
    <property type="entry name" value="RIBOSE-5-PHOSPHATE ISOMERASE"/>
    <property type="match status" value="1"/>
</dbReference>
<organism evidence="6 7">
    <name type="scientific">Dryococelus australis</name>
    <dbReference type="NCBI Taxonomy" id="614101"/>
    <lineage>
        <taxon>Eukaryota</taxon>
        <taxon>Metazoa</taxon>
        <taxon>Ecdysozoa</taxon>
        <taxon>Arthropoda</taxon>
        <taxon>Hexapoda</taxon>
        <taxon>Insecta</taxon>
        <taxon>Pterygota</taxon>
        <taxon>Neoptera</taxon>
        <taxon>Polyneoptera</taxon>
        <taxon>Phasmatodea</taxon>
        <taxon>Verophasmatodea</taxon>
        <taxon>Anareolatae</taxon>
        <taxon>Phasmatidae</taxon>
        <taxon>Eurycanthinae</taxon>
        <taxon>Dryococelus</taxon>
    </lineage>
</organism>
<sequence>MGSLDIAKKAAAFKAVDEYVKDNDIIGIGSGSTIIYAVERLAERVEKEHLRLVCVPTSFQAKQLIRQYKLTLGELDTHPELNCVIDGADEVDSNMNIIKGGGGCLTQEKIVASCTERLIIIADYTKKVSYLGEQYTKGVPVEVIPLAWVPVRKKIEKLLGGQADLRMAKMKAGPVITDNGNFILDWKFPPSEYNWQEVNEKLTMIPGVVETGLFVNMAIQVLYGLSDGSVQRHIQD</sequence>
<proteinExistence type="inferred from homology"/>
<keyword evidence="7" id="KW-1185">Reference proteome</keyword>
<dbReference type="InterPro" id="IPR004788">
    <property type="entry name" value="Ribose5P_isomerase_type_A"/>
</dbReference>
<name>A0ABQ9GW33_9NEOP</name>
<dbReference type="EMBL" id="JARBHB010000009">
    <property type="protein sequence ID" value="KAJ8876236.1"/>
    <property type="molecule type" value="Genomic_DNA"/>
</dbReference>
<comment type="similarity">
    <text evidence="2">Belongs to the ribose 5-phosphate isomerase family.</text>
</comment>
<dbReference type="Gene3D" id="3.40.50.1360">
    <property type="match status" value="1"/>
</dbReference>
<dbReference type="NCBIfam" id="TIGR00021">
    <property type="entry name" value="rpiA"/>
    <property type="match status" value="1"/>
</dbReference>
<dbReference type="HAMAP" id="MF_00170">
    <property type="entry name" value="Rib_5P_isom_A"/>
    <property type="match status" value="1"/>
</dbReference>
<evidence type="ECO:0000256" key="2">
    <source>
        <dbReference type="ARBA" id="ARBA00008088"/>
    </source>
</evidence>
<dbReference type="InterPro" id="IPR020672">
    <property type="entry name" value="Ribose5P_isomerase_typA_subgr"/>
</dbReference>
<dbReference type="PANTHER" id="PTHR11934">
    <property type="entry name" value="RIBOSE-5-PHOSPHATE ISOMERASE"/>
    <property type="match status" value="1"/>
</dbReference>
<evidence type="ECO:0000256" key="3">
    <source>
        <dbReference type="ARBA" id="ARBA00011959"/>
    </source>
</evidence>
<dbReference type="EC" id="5.3.1.6" evidence="3"/>
<comment type="caution">
    <text evidence="6">The sequence shown here is derived from an EMBL/GenBank/DDBJ whole genome shotgun (WGS) entry which is preliminary data.</text>
</comment>
<evidence type="ECO:0000313" key="6">
    <source>
        <dbReference type="EMBL" id="KAJ8876236.1"/>
    </source>
</evidence>
<dbReference type="SUPFAM" id="SSF75445">
    <property type="entry name" value="D-ribose-5-phosphate isomerase (RpiA), lid domain"/>
    <property type="match status" value="1"/>
</dbReference>
<evidence type="ECO:0000313" key="7">
    <source>
        <dbReference type="Proteomes" id="UP001159363"/>
    </source>
</evidence>
<dbReference type="InterPro" id="IPR037171">
    <property type="entry name" value="NagB/RpiA_transferase-like"/>
</dbReference>
<evidence type="ECO:0000256" key="5">
    <source>
        <dbReference type="ARBA" id="ARBA00029734"/>
    </source>
</evidence>
<gene>
    <name evidence="6" type="ORF">PR048_024146</name>
</gene>
<reference evidence="6 7" key="1">
    <citation type="submission" date="2023-02" db="EMBL/GenBank/DDBJ databases">
        <title>LHISI_Scaffold_Assembly.</title>
        <authorList>
            <person name="Stuart O.P."/>
            <person name="Cleave R."/>
            <person name="Magrath M.J.L."/>
            <person name="Mikheyev A.S."/>
        </authorList>
    </citation>
    <scope>NUCLEOTIDE SEQUENCE [LARGE SCALE GENOMIC DNA]</scope>
    <source>
        <strain evidence="6">Daus_M_001</strain>
        <tissue evidence="6">Leg muscle</tissue>
    </source>
</reference>
<protein>
    <recommendedName>
        <fullName evidence="3">ribose-5-phosphate isomerase</fullName>
        <ecNumber evidence="3">5.3.1.6</ecNumber>
    </recommendedName>
    <alternativeName>
        <fullName evidence="5">Phosphoriboisomerase</fullName>
    </alternativeName>
</protein>
<keyword evidence="4" id="KW-0413">Isomerase</keyword>
<comment type="pathway">
    <text evidence="1">Carbohydrate degradation; pentose phosphate pathway; D-ribose 5-phosphate from D-ribulose 5-phosphate (non-oxidative stage): step 1/1.</text>
</comment>
<dbReference type="NCBIfam" id="NF001924">
    <property type="entry name" value="PRK00702.1"/>
    <property type="match status" value="1"/>
</dbReference>
<evidence type="ECO:0000256" key="4">
    <source>
        <dbReference type="ARBA" id="ARBA00023235"/>
    </source>
</evidence>
<dbReference type="Gene3D" id="3.30.70.260">
    <property type="match status" value="1"/>
</dbReference>
<dbReference type="Proteomes" id="UP001159363">
    <property type="component" value="Chromosome 8"/>
</dbReference>
<dbReference type="Pfam" id="PF06026">
    <property type="entry name" value="Rib_5-P_isom_A"/>
    <property type="match status" value="1"/>
</dbReference>
<dbReference type="SUPFAM" id="SSF100950">
    <property type="entry name" value="NagB/RpiA/CoA transferase-like"/>
    <property type="match status" value="1"/>
</dbReference>
<dbReference type="CDD" id="cd01398">
    <property type="entry name" value="RPI_A"/>
    <property type="match status" value="1"/>
</dbReference>
<evidence type="ECO:0000256" key="1">
    <source>
        <dbReference type="ARBA" id="ARBA00004988"/>
    </source>
</evidence>